<proteinExistence type="predicted"/>
<organism evidence="2 3">
    <name type="scientific">Carnegiea gigantea</name>
    <dbReference type="NCBI Taxonomy" id="171969"/>
    <lineage>
        <taxon>Eukaryota</taxon>
        <taxon>Viridiplantae</taxon>
        <taxon>Streptophyta</taxon>
        <taxon>Embryophyta</taxon>
        <taxon>Tracheophyta</taxon>
        <taxon>Spermatophyta</taxon>
        <taxon>Magnoliopsida</taxon>
        <taxon>eudicotyledons</taxon>
        <taxon>Gunneridae</taxon>
        <taxon>Pentapetalae</taxon>
        <taxon>Caryophyllales</taxon>
        <taxon>Cactineae</taxon>
        <taxon>Cactaceae</taxon>
        <taxon>Cactoideae</taxon>
        <taxon>Echinocereeae</taxon>
        <taxon>Carnegiea</taxon>
    </lineage>
</organism>
<name>A0A9Q1JW10_9CARY</name>
<evidence type="ECO:0000256" key="1">
    <source>
        <dbReference type="SAM" id="Coils"/>
    </source>
</evidence>
<evidence type="ECO:0008006" key="4">
    <source>
        <dbReference type="Google" id="ProtNLM"/>
    </source>
</evidence>
<dbReference type="OrthoDB" id="1194411at2759"/>
<reference evidence="2" key="1">
    <citation type="submission" date="2022-04" db="EMBL/GenBank/DDBJ databases">
        <title>Carnegiea gigantea Genome sequencing and assembly v2.</title>
        <authorList>
            <person name="Copetti D."/>
            <person name="Sanderson M.J."/>
            <person name="Burquez A."/>
            <person name="Wojciechowski M.F."/>
        </authorList>
    </citation>
    <scope>NUCLEOTIDE SEQUENCE</scope>
    <source>
        <strain evidence="2">SGP5-SGP5p</strain>
        <tissue evidence="2">Aerial part</tissue>
    </source>
</reference>
<sequence>MADLNVTAEGKLAAFLAFWLSRFVLPDGSHKARNICNGRVDGFRAMNFFGPNGYIYHGLGETASRPNHLDKANAILPSHYLFPCLYHRRLDSDCPDGFPTLVRYAGLLGRKISLPQARHVFRDMRYLSLRLAPIERTTIMAEISIIDLAQANVDLQRRDTGAKFYVPPSYYEGEDWARESILKRLEAIIGIISNHGSAKDFIIKICWLSSKIEEIFGVVETAARIEELVVVDRVKALSDQDLTCSFEIVHIEGRINNLSNEASKLQVKEQEVLREEEQIRKMREDLTIQQQSLIESESKLKSSRDL</sequence>
<dbReference type="Proteomes" id="UP001153076">
    <property type="component" value="Unassembled WGS sequence"/>
</dbReference>
<comment type="caution">
    <text evidence="2">The sequence shown here is derived from an EMBL/GenBank/DDBJ whole genome shotgun (WGS) entry which is preliminary data.</text>
</comment>
<dbReference type="AlphaFoldDB" id="A0A9Q1JW10"/>
<feature type="coiled-coil region" evidence="1">
    <location>
        <begin position="248"/>
        <end position="285"/>
    </location>
</feature>
<evidence type="ECO:0000313" key="3">
    <source>
        <dbReference type="Proteomes" id="UP001153076"/>
    </source>
</evidence>
<dbReference type="EMBL" id="JAKOGI010000651">
    <property type="protein sequence ID" value="KAJ8431943.1"/>
    <property type="molecule type" value="Genomic_DNA"/>
</dbReference>
<keyword evidence="3" id="KW-1185">Reference proteome</keyword>
<protein>
    <recommendedName>
        <fullName evidence="4">Aminotransferase-like plant mobile domain-containing protein</fullName>
    </recommendedName>
</protein>
<gene>
    <name evidence="2" type="ORF">Cgig2_000002</name>
</gene>
<accession>A0A9Q1JW10</accession>
<evidence type="ECO:0000313" key="2">
    <source>
        <dbReference type="EMBL" id="KAJ8431943.1"/>
    </source>
</evidence>
<keyword evidence="1" id="KW-0175">Coiled coil</keyword>